<evidence type="ECO:0000313" key="4">
    <source>
        <dbReference type="Proteomes" id="UP000613580"/>
    </source>
</evidence>
<dbReference type="Gene3D" id="3.30.710.10">
    <property type="entry name" value="Potassium Channel Kv1.1, Chain A"/>
    <property type="match status" value="1"/>
</dbReference>
<dbReference type="EMBL" id="JACAZE010000001">
    <property type="protein sequence ID" value="KAF7323330.1"/>
    <property type="molecule type" value="Genomic_DNA"/>
</dbReference>
<dbReference type="Proteomes" id="UP000613580">
    <property type="component" value="Unassembled WGS sequence"/>
</dbReference>
<keyword evidence="4" id="KW-1185">Reference proteome</keyword>
<proteinExistence type="predicted"/>
<protein>
    <recommendedName>
        <fullName evidence="5">BTB domain-containing protein</fullName>
    </recommendedName>
</protein>
<feature type="region of interest" description="Disordered" evidence="1">
    <location>
        <begin position="52"/>
        <end position="73"/>
    </location>
</feature>
<comment type="caution">
    <text evidence="2">The sequence shown here is derived from an EMBL/GenBank/DDBJ whole genome shotgun (WGS) entry which is preliminary data.</text>
</comment>
<feature type="compositionally biased region" description="Polar residues" evidence="1">
    <location>
        <begin position="54"/>
        <end position="72"/>
    </location>
</feature>
<name>A0A8H6TQE7_MYCCL</name>
<dbReference type="OrthoDB" id="3184970at2759"/>
<sequence>MHAPLSFLCVVANGLPVNYTDSDICFRSSDNTLFRIHTKNLETHAEGFPPTAFSAASNSRSAPNVAGSSSSEPAAGMEVVDLTERAETLELLFQFIYPQRQPDLTTLAFPVLADLAEAAEKYQVFAALDICRIFMGNGLQDNALTVLNYAVRHDYLEIADEAAPLTVSLPLDEIGKHMHPNYMGSWLRYYAEWQKILELASSEGWRIGHTSACRITSNVPACPHWNSARQSVLTRLGARPGALNDLASIFTTAHGLYPCAIESLRQWEYFIAVKMRDMPQFRSFL</sequence>
<dbReference type="EMBL" id="JACAZE010000001">
    <property type="protein sequence ID" value="KAF7323439.1"/>
    <property type="molecule type" value="Genomic_DNA"/>
</dbReference>
<accession>A0A8H6TQE7</accession>
<evidence type="ECO:0008006" key="5">
    <source>
        <dbReference type="Google" id="ProtNLM"/>
    </source>
</evidence>
<gene>
    <name evidence="2" type="ORF">HMN09_00113900</name>
    <name evidence="3" type="ORF">HMN09_00124800</name>
</gene>
<dbReference type="InterPro" id="IPR011333">
    <property type="entry name" value="SKP1/BTB/POZ_sf"/>
</dbReference>
<dbReference type="AlphaFoldDB" id="A0A8H6TQE7"/>
<evidence type="ECO:0000313" key="2">
    <source>
        <dbReference type="EMBL" id="KAF7323330.1"/>
    </source>
</evidence>
<evidence type="ECO:0000313" key="3">
    <source>
        <dbReference type="EMBL" id="KAF7323439.1"/>
    </source>
</evidence>
<reference evidence="2" key="1">
    <citation type="submission" date="2020-05" db="EMBL/GenBank/DDBJ databases">
        <title>Mycena genomes resolve the evolution of fungal bioluminescence.</title>
        <authorList>
            <person name="Tsai I.J."/>
        </authorList>
    </citation>
    <scope>NUCLEOTIDE SEQUENCE</scope>
    <source>
        <strain evidence="2">110903Hualien_Pintung</strain>
    </source>
</reference>
<organism evidence="2 4">
    <name type="scientific">Mycena chlorophos</name>
    <name type="common">Agaric fungus</name>
    <name type="synonym">Agaricus chlorophos</name>
    <dbReference type="NCBI Taxonomy" id="658473"/>
    <lineage>
        <taxon>Eukaryota</taxon>
        <taxon>Fungi</taxon>
        <taxon>Dikarya</taxon>
        <taxon>Basidiomycota</taxon>
        <taxon>Agaricomycotina</taxon>
        <taxon>Agaricomycetes</taxon>
        <taxon>Agaricomycetidae</taxon>
        <taxon>Agaricales</taxon>
        <taxon>Marasmiineae</taxon>
        <taxon>Mycenaceae</taxon>
        <taxon>Mycena</taxon>
    </lineage>
</organism>
<evidence type="ECO:0000256" key="1">
    <source>
        <dbReference type="SAM" id="MobiDB-lite"/>
    </source>
</evidence>